<reference evidence="1 2" key="1">
    <citation type="submission" date="2019-01" db="EMBL/GenBank/DDBJ databases">
        <authorList>
            <person name="Chen W.-M."/>
        </authorList>
    </citation>
    <scope>NUCLEOTIDE SEQUENCE [LARGE SCALE GENOMIC DNA]</scope>
    <source>
        <strain evidence="1 2">ICH-3</strain>
    </source>
</reference>
<evidence type="ECO:0000313" key="2">
    <source>
        <dbReference type="Proteomes" id="UP000288178"/>
    </source>
</evidence>
<dbReference type="InterPro" id="IPR029033">
    <property type="entry name" value="His_PPase_superfam"/>
</dbReference>
<gene>
    <name evidence="1" type="ORF">ENE75_02225</name>
</gene>
<dbReference type="GO" id="GO:0016791">
    <property type="term" value="F:phosphatase activity"/>
    <property type="evidence" value="ECO:0007669"/>
    <property type="project" value="TreeGrafter"/>
</dbReference>
<dbReference type="EMBL" id="SACT01000001">
    <property type="protein sequence ID" value="RVT53730.1"/>
    <property type="molecule type" value="Genomic_DNA"/>
</dbReference>
<dbReference type="SUPFAM" id="SSF53254">
    <property type="entry name" value="Phosphoglycerate mutase-like"/>
    <property type="match status" value="1"/>
</dbReference>
<dbReference type="Proteomes" id="UP000288178">
    <property type="component" value="Unassembled WGS sequence"/>
</dbReference>
<dbReference type="PANTHER" id="PTHR48100">
    <property type="entry name" value="BROAD-SPECIFICITY PHOSPHATASE YOR283W-RELATED"/>
    <property type="match status" value="1"/>
</dbReference>
<dbReference type="AlphaFoldDB" id="A0A437K096"/>
<accession>A0A437K096</accession>
<evidence type="ECO:0000313" key="1">
    <source>
        <dbReference type="EMBL" id="RVT53730.1"/>
    </source>
</evidence>
<dbReference type="PANTHER" id="PTHR48100:SF59">
    <property type="entry name" value="ADENOSYLCOBALAMIN_ALPHA-RIBAZOLE PHOSPHATASE"/>
    <property type="match status" value="1"/>
</dbReference>
<proteinExistence type="predicted"/>
<dbReference type="Gene3D" id="3.40.50.1240">
    <property type="entry name" value="Phosphoglycerate mutase-like"/>
    <property type="match status" value="1"/>
</dbReference>
<organism evidence="1 2">
    <name type="scientific">Rubrivivax albus</name>
    <dbReference type="NCBI Taxonomy" id="2499835"/>
    <lineage>
        <taxon>Bacteria</taxon>
        <taxon>Pseudomonadati</taxon>
        <taxon>Pseudomonadota</taxon>
        <taxon>Betaproteobacteria</taxon>
        <taxon>Burkholderiales</taxon>
        <taxon>Sphaerotilaceae</taxon>
        <taxon>Rubrivivax</taxon>
    </lineage>
</organism>
<sequence>MARHHGAECMTMPTSVLLIRHGDYVHRPSPAGEAASDHGLSPWGLLQAKALHDRLAITPALRADLLVCSTLPRARQTAEAIAPAWGIDVRPMPALCEWESGNEALGAEAFAAQFHALPAPERRHHRFHPGCETVAEFAHRVCTALAELTTRHAGQGLAIVAHGGVIEVAFQHFLGFGPGLFEGGYPAADQASLTLWRHDQGRHDAWVQVFANDTDHLRHADGSDHLA</sequence>
<comment type="caution">
    <text evidence="1">The sequence shown here is derived from an EMBL/GenBank/DDBJ whole genome shotgun (WGS) entry which is preliminary data.</text>
</comment>
<dbReference type="InterPro" id="IPR013078">
    <property type="entry name" value="His_Pase_superF_clade-1"/>
</dbReference>
<dbReference type="GO" id="GO:0005737">
    <property type="term" value="C:cytoplasm"/>
    <property type="evidence" value="ECO:0007669"/>
    <property type="project" value="TreeGrafter"/>
</dbReference>
<keyword evidence="2" id="KW-1185">Reference proteome</keyword>
<dbReference type="InterPro" id="IPR050275">
    <property type="entry name" value="PGM_Phosphatase"/>
</dbReference>
<dbReference type="Pfam" id="PF00300">
    <property type="entry name" value="His_Phos_1"/>
    <property type="match status" value="1"/>
</dbReference>
<dbReference type="CDD" id="cd07067">
    <property type="entry name" value="HP_PGM_like"/>
    <property type="match status" value="1"/>
</dbReference>
<name>A0A437K096_9BURK</name>
<protein>
    <submittedName>
        <fullName evidence="1">Histidine phosphatase family protein</fullName>
    </submittedName>
</protein>
<dbReference type="SMART" id="SM00855">
    <property type="entry name" value="PGAM"/>
    <property type="match status" value="1"/>
</dbReference>